<evidence type="ECO:0000313" key="2">
    <source>
        <dbReference type="EMBL" id="AQN78379.1"/>
    </source>
</evidence>
<reference evidence="3" key="2">
    <citation type="submission" date="2018-04" db="EMBL/GenBank/DDBJ databases">
        <authorList>
            <person name="Sheng S."/>
        </authorList>
    </citation>
    <scope>NUCLEOTIDE SEQUENCE</scope>
    <source>
        <tissue evidence="3">Ovipositor</tissue>
    </source>
</reference>
<reference evidence="2" key="1">
    <citation type="journal article" date="2017" name="Comp. Biochem. Physiol. Part D Genomics Proteomics">
        <title>Candidate chemosensory genes identified in the endoparasitoid Meteorus pulchricornis (Hymenoptera: Braconidae) by antennal transcriptome analysis.</title>
        <authorList>
            <person name="Sheng S."/>
            <person name="Liao C.W."/>
            <person name="Zheng Y."/>
            <person name="Zhou Y."/>
            <person name="Xu Y."/>
            <person name="Song W.M."/>
            <person name="He P."/>
            <person name="Zhang J."/>
            <person name="Wu F.A."/>
        </authorList>
    </citation>
    <scope>NUCLEOTIDE SEQUENCE</scope>
    <source>
        <strain evidence="2">Zhenjiang</strain>
    </source>
</reference>
<dbReference type="SUPFAM" id="SSF47565">
    <property type="entry name" value="Insect pheromone/odorant-binding proteins"/>
    <property type="match status" value="1"/>
</dbReference>
<sequence length="143" mass="16019">MKNIGSASSCLVLFFVICVNANGIVEHKALREKCRDESKLTDDDIKMSTMIADHLGCYLFCFLKDLEVMDDKGSFDPAAATDAVEEELREASRPEIYSCYESYSSDDDALNDNACSTALEMTRCFKEHAQNLYEVMGIFEPVV</sequence>
<dbReference type="SMART" id="SM00708">
    <property type="entry name" value="PhBP"/>
    <property type="match status" value="1"/>
</dbReference>
<gene>
    <name evidence="3" type="primary">OBP27</name>
</gene>
<dbReference type="InterPro" id="IPR006170">
    <property type="entry name" value="PBP/GOBP"/>
</dbReference>
<evidence type="ECO:0000313" key="3">
    <source>
        <dbReference type="EMBL" id="QCS38470.1"/>
    </source>
</evidence>
<feature type="signal peptide" evidence="1">
    <location>
        <begin position="1"/>
        <end position="21"/>
    </location>
</feature>
<dbReference type="EMBL" id="KY445444">
    <property type="protein sequence ID" value="AQN78379.1"/>
    <property type="molecule type" value="mRNA"/>
</dbReference>
<proteinExistence type="evidence at transcript level"/>
<feature type="chain" id="PRO_5036025640" evidence="1">
    <location>
        <begin position="22"/>
        <end position="143"/>
    </location>
</feature>
<keyword evidence="1" id="KW-0732">Signal</keyword>
<dbReference type="Gene3D" id="1.10.238.20">
    <property type="entry name" value="Pheromone/general odorant binding protein domain"/>
    <property type="match status" value="1"/>
</dbReference>
<dbReference type="InterPro" id="IPR036728">
    <property type="entry name" value="PBP_GOBP_sf"/>
</dbReference>
<evidence type="ECO:0000256" key="1">
    <source>
        <dbReference type="SAM" id="SignalP"/>
    </source>
</evidence>
<name>A0A1S5VFG1_9HYME</name>
<dbReference type="Pfam" id="PF01395">
    <property type="entry name" value="PBP_GOBP"/>
    <property type="match status" value="1"/>
</dbReference>
<dbReference type="AlphaFoldDB" id="A0A1S5VFG1"/>
<organism evidence="2">
    <name type="scientific">Meteorus pulchricornis</name>
    <dbReference type="NCBI Taxonomy" id="51522"/>
    <lineage>
        <taxon>Eukaryota</taxon>
        <taxon>Metazoa</taxon>
        <taxon>Ecdysozoa</taxon>
        <taxon>Arthropoda</taxon>
        <taxon>Hexapoda</taxon>
        <taxon>Insecta</taxon>
        <taxon>Pterygota</taxon>
        <taxon>Neoptera</taxon>
        <taxon>Endopterygota</taxon>
        <taxon>Hymenoptera</taxon>
        <taxon>Apocrita</taxon>
        <taxon>Ichneumonoidea</taxon>
        <taxon>Braconidae</taxon>
        <taxon>Meteorinae</taxon>
        <taxon>Meteorus</taxon>
    </lineage>
</organism>
<dbReference type="EMBL" id="MH220434">
    <property type="protein sequence ID" value="QCS38470.1"/>
    <property type="molecule type" value="mRNA"/>
</dbReference>
<dbReference type="CDD" id="cd23992">
    <property type="entry name" value="PBP_GOBP"/>
    <property type="match status" value="1"/>
</dbReference>
<dbReference type="GO" id="GO:0005549">
    <property type="term" value="F:odorant binding"/>
    <property type="evidence" value="ECO:0007669"/>
    <property type="project" value="InterPro"/>
</dbReference>
<accession>A0A1S5VFG1</accession>
<protein>
    <submittedName>
        <fullName evidence="3">Odorant binding protein</fullName>
    </submittedName>
    <submittedName>
        <fullName evidence="2">Odorant-binding protein 1</fullName>
    </submittedName>
</protein>